<proteinExistence type="predicted"/>
<gene>
    <name evidence="1" type="ORF">AM588_10002170</name>
</gene>
<evidence type="ECO:0000313" key="2">
    <source>
        <dbReference type="Proteomes" id="UP000054636"/>
    </source>
</evidence>
<accession>A0A0W8CYL1</accession>
<dbReference type="EMBL" id="LNFP01000829">
    <property type="protein sequence ID" value="KUF89278.1"/>
    <property type="molecule type" value="Genomic_DNA"/>
</dbReference>
<sequence>MYNYVLRQPNWQHFSDDVIADVVQRTGRPGSSFDIHVVRVLERFPPPEQKTHDKTGRQVITLGRETSCQEATLLTSTTDKKRKLQQFQDFDSTSVSKPKLTKAIAKLVCSEQARQRELRRQRQVRYRKKKDKYEKDLAEEICRLRQEIGQLELQLRAVSCMSAKINSDWAAVAEYFRLFRYGITTSSAKAQPNFHEAFTSSKVTSNCAINTQYGPEAIIRTWRSLCEMFADVELELKSLEKEDVGTLVAATRTSATITEHTLRTAFPHLHHGKNVTVTEKLLGRRISVRSTMRFLWDPTHRRISSVMTQSDLLTPMLRLFRSLENVSDVYEGAMLSLDFQLKTDP</sequence>
<reference evidence="1 2" key="1">
    <citation type="submission" date="2015-11" db="EMBL/GenBank/DDBJ databases">
        <title>Genomes and virulence difference between two physiological races of Phytophthora nicotianae.</title>
        <authorList>
            <person name="Liu H."/>
            <person name="Ma X."/>
            <person name="Yu H."/>
            <person name="Fang D."/>
            <person name="Li Y."/>
            <person name="Wang X."/>
            <person name="Wang W."/>
            <person name="Dong Y."/>
            <person name="Xiao B."/>
        </authorList>
    </citation>
    <scope>NUCLEOTIDE SEQUENCE [LARGE SCALE GENOMIC DNA]</scope>
    <source>
        <strain evidence="2">race 1</strain>
    </source>
</reference>
<name>A0A0W8CYL1_PHYNI</name>
<dbReference type="Proteomes" id="UP000054636">
    <property type="component" value="Unassembled WGS sequence"/>
</dbReference>
<comment type="caution">
    <text evidence="1">The sequence shown here is derived from an EMBL/GenBank/DDBJ whole genome shotgun (WGS) entry which is preliminary data.</text>
</comment>
<protein>
    <submittedName>
        <fullName evidence="1">Alpha-glucosidase YihQ</fullName>
    </submittedName>
</protein>
<evidence type="ECO:0000313" key="1">
    <source>
        <dbReference type="EMBL" id="KUF89278.1"/>
    </source>
</evidence>
<organism evidence="1 2">
    <name type="scientific">Phytophthora nicotianae</name>
    <name type="common">Potato buckeye rot agent</name>
    <name type="synonym">Phytophthora parasitica</name>
    <dbReference type="NCBI Taxonomy" id="4792"/>
    <lineage>
        <taxon>Eukaryota</taxon>
        <taxon>Sar</taxon>
        <taxon>Stramenopiles</taxon>
        <taxon>Oomycota</taxon>
        <taxon>Peronosporomycetes</taxon>
        <taxon>Peronosporales</taxon>
        <taxon>Peronosporaceae</taxon>
        <taxon>Phytophthora</taxon>
    </lineage>
</organism>
<dbReference type="AlphaFoldDB" id="A0A0W8CYL1"/>